<dbReference type="Proteomes" id="UP001210231">
    <property type="component" value="Unassembled WGS sequence"/>
</dbReference>
<evidence type="ECO:0000256" key="3">
    <source>
        <dbReference type="ARBA" id="ARBA00022801"/>
    </source>
</evidence>
<feature type="domain" description="MPN" evidence="7">
    <location>
        <begin position="110"/>
        <end position="232"/>
    </location>
</feature>
<dbReference type="InterPro" id="IPR025657">
    <property type="entry name" value="RadC_JAB"/>
</dbReference>
<dbReference type="PROSITE" id="PS01302">
    <property type="entry name" value="UPF0758"/>
    <property type="match status" value="1"/>
</dbReference>
<evidence type="ECO:0000256" key="5">
    <source>
        <dbReference type="ARBA" id="ARBA00023049"/>
    </source>
</evidence>
<evidence type="ECO:0000259" key="7">
    <source>
        <dbReference type="PROSITE" id="PS50249"/>
    </source>
</evidence>
<keyword evidence="4" id="KW-0862">Zinc</keyword>
<protein>
    <submittedName>
        <fullName evidence="8">DNA repair protein RadC</fullName>
    </submittedName>
</protein>
<dbReference type="SUPFAM" id="SSF47781">
    <property type="entry name" value="RuvA domain 2-like"/>
    <property type="match status" value="1"/>
</dbReference>
<dbReference type="CDD" id="cd08071">
    <property type="entry name" value="MPN_DUF2466"/>
    <property type="match status" value="1"/>
</dbReference>
<dbReference type="Gene3D" id="3.40.140.10">
    <property type="entry name" value="Cytidine Deaminase, domain 2"/>
    <property type="match status" value="1"/>
</dbReference>
<keyword evidence="2" id="KW-0479">Metal-binding</keyword>
<dbReference type="PANTHER" id="PTHR30471">
    <property type="entry name" value="DNA REPAIR PROTEIN RADC"/>
    <property type="match status" value="1"/>
</dbReference>
<keyword evidence="5" id="KW-0482">Metalloprotease</keyword>
<reference evidence="8 9" key="1">
    <citation type="submission" date="2022-12" db="EMBL/GenBank/DDBJ databases">
        <title>Chitinophagaceae gen. sp. nov., a new member of the family Chitinophagaceae, isolated from soil in a chemical factory.</title>
        <authorList>
            <person name="Ke Z."/>
        </authorList>
    </citation>
    <scope>NUCLEOTIDE SEQUENCE [LARGE SCALE GENOMIC DNA]</scope>
    <source>
        <strain evidence="8 9">LY-5</strain>
    </source>
</reference>
<dbReference type="PROSITE" id="PS50249">
    <property type="entry name" value="MPN"/>
    <property type="match status" value="1"/>
</dbReference>
<evidence type="ECO:0000256" key="2">
    <source>
        <dbReference type="ARBA" id="ARBA00022723"/>
    </source>
</evidence>
<dbReference type="NCBIfam" id="TIGR00608">
    <property type="entry name" value="radc"/>
    <property type="match status" value="1"/>
</dbReference>
<keyword evidence="9" id="KW-1185">Reference proteome</keyword>
<dbReference type="RefSeq" id="WP_407032698.1">
    <property type="nucleotide sequence ID" value="NZ_JAQGEF010000028.1"/>
</dbReference>
<comment type="caution">
    <text evidence="8">The sequence shown here is derived from an EMBL/GenBank/DDBJ whole genome shotgun (WGS) entry which is preliminary data.</text>
</comment>
<sequence>MEKIKNPYTSIKHWAEDDRPREKMINNGVHVLSAAELLAILINNGTPNKSALDLSKELLSLFNNSIQQLSRASLKDLQKVKGLGPAKAVTIKAALQLALKKEEELLETIQIKSSKDIAGFLKNKLQDEPTENFMVVYLNQNGKILYYHVHTYGGMTSTIVDVRPIMRTALEQRAVSMILCHNHPSGNLKPSQQDKNITNKIKQAAILFDIKVLDHIIVSHEGYYSFADEGLL</sequence>
<dbReference type="EMBL" id="JAQGEF010000028">
    <property type="protein sequence ID" value="MDA3616369.1"/>
    <property type="molecule type" value="Genomic_DNA"/>
</dbReference>
<accession>A0ABT4UNG3</accession>
<evidence type="ECO:0000256" key="4">
    <source>
        <dbReference type="ARBA" id="ARBA00022833"/>
    </source>
</evidence>
<evidence type="ECO:0000256" key="6">
    <source>
        <dbReference type="RuleBase" id="RU003797"/>
    </source>
</evidence>
<gene>
    <name evidence="8" type="primary">radC</name>
    <name evidence="8" type="ORF">O3P16_16245</name>
</gene>
<organism evidence="8 9">
    <name type="scientific">Polluticaenibacter yanchengensis</name>
    <dbReference type="NCBI Taxonomy" id="3014562"/>
    <lineage>
        <taxon>Bacteria</taxon>
        <taxon>Pseudomonadati</taxon>
        <taxon>Bacteroidota</taxon>
        <taxon>Chitinophagia</taxon>
        <taxon>Chitinophagales</taxon>
        <taxon>Chitinophagaceae</taxon>
        <taxon>Polluticaenibacter</taxon>
    </lineage>
</organism>
<name>A0ABT4UNG3_9BACT</name>
<dbReference type="InterPro" id="IPR001405">
    <property type="entry name" value="UPF0758"/>
</dbReference>
<comment type="similarity">
    <text evidence="6">Belongs to the UPF0758 family.</text>
</comment>
<evidence type="ECO:0000256" key="1">
    <source>
        <dbReference type="ARBA" id="ARBA00022670"/>
    </source>
</evidence>
<keyword evidence="1" id="KW-0645">Protease</keyword>
<dbReference type="Gene3D" id="1.10.150.20">
    <property type="entry name" value="5' to 3' exonuclease, C-terminal subdomain"/>
    <property type="match status" value="1"/>
</dbReference>
<dbReference type="InterPro" id="IPR010994">
    <property type="entry name" value="RuvA_2-like"/>
</dbReference>
<proteinExistence type="inferred from homology"/>
<dbReference type="InterPro" id="IPR020891">
    <property type="entry name" value="UPF0758_CS"/>
</dbReference>
<dbReference type="PANTHER" id="PTHR30471:SF3">
    <property type="entry name" value="UPF0758 PROTEIN YEES-RELATED"/>
    <property type="match status" value="1"/>
</dbReference>
<dbReference type="InterPro" id="IPR037518">
    <property type="entry name" value="MPN"/>
</dbReference>
<dbReference type="InterPro" id="IPR046778">
    <property type="entry name" value="UPF0758_N"/>
</dbReference>
<dbReference type="Pfam" id="PF04002">
    <property type="entry name" value="RadC"/>
    <property type="match status" value="1"/>
</dbReference>
<evidence type="ECO:0000313" key="9">
    <source>
        <dbReference type="Proteomes" id="UP001210231"/>
    </source>
</evidence>
<keyword evidence="3" id="KW-0378">Hydrolase</keyword>
<dbReference type="Pfam" id="PF20582">
    <property type="entry name" value="UPF0758_N"/>
    <property type="match status" value="1"/>
</dbReference>
<dbReference type="NCBIfam" id="NF000642">
    <property type="entry name" value="PRK00024.1"/>
    <property type="match status" value="1"/>
</dbReference>
<evidence type="ECO:0000313" key="8">
    <source>
        <dbReference type="EMBL" id="MDA3616369.1"/>
    </source>
</evidence>